<name>A0ABW6T3Y7_9ACTN</name>
<dbReference type="InterPro" id="IPR046348">
    <property type="entry name" value="SIS_dom_sf"/>
</dbReference>
<evidence type="ECO:0000259" key="5">
    <source>
        <dbReference type="PROSITE" id="PS51071"/>
    </source>
</evidence>
<accession>A0ABW6T3Y7</accession>
<dbReference type="Gene3D" id="3.40.50.10490">
    <property type="entry name" value="Glucose-6-phosphate isomerase like protein, domain 1"/>
    <property type="match status" value="1"/>
</dbReference>
<organism evidence="7 8">
    <name type="scientific">Microtetraspora malaysiensis</name>
    <dbReference type="NCBI Taxonomy" id="161358"/>
    <lineage>
        <taxon>Bacteria</taxon>
        <taxon>Bacillati</taxon>
        <taxon>Actinomycetota</taxon>
        <taxon>Actinomycetes</taxon>
        <taxon>Streptosporangiales</taxon>
        <taxon>Streptosporangiaceae</taxon>
        <taxon>Microtetraspora</taxon>
    </lineage>
</organism>
<protein>
    <submittedName>
        <fullName evidence="7">MurR/RpiR family transcriptional regulator</fullName>
    </submittedName>
</protein>
<evidence type="ECO:0000313" key="7">
    <source>
        <dbReference type="EMBL" id="MFF3671772.1"/>
    </source>
</evidence>
<gene>
    <name evidence="7" type="ORF">ACFYXI_39925</name>
</gene>
<dbReference type="Gene3D" id="1.10.10.10">
    <property type="entry name" value="Winged helix-like DNA-binding domain superfamily/Winged helix DNA-binding domain"/>
    <property type="match status" value="1"/>
</dbReference>
<evidence type="ECO:0000256" key="2">
    <source>
        <dbReference type="ARBA" id="ARBA00023125"/>
    </source>
</evidence>
<dbReference type="EMBL" id="JBIASD010000054">
    <property type="protein sequence ID" value="MFF3671772.1"/>
    <property type="molecule type" value="Genomic_DNA"/>
</dbReference>
<dbReference type="Proteomes" id="UP001602013">
    <property type="component" value="Unassembled WGS sequence"/>
</dbReference>
<proteinExistence type="predicted"/>
<dbReference type="SUPFAM" id="SSF53697">
    <property type="entry name" value="SIS domain"/>
    <property type="match status" value="1"/>
</dbReference>
<dbReference type="InterPro" id="IPR047640">
    <property type="entry name" value="RpiR-like"/>
</dbReference>
<sequence length="317" mass="34657">MNALLERVQARRGELSPAAQRVVDFLLENPETTVFLSSAELGRLTRTSDATVIRTIKRLGYGGLDELREEVKQAIDDRLNPVRRLQRSLDWAGADPETVLAHTLELHATLLEDARRTLSPTQFSGAVQLLDRASSVLVFGIGPLGFVADYLALRLVRVGVPAYGATATGFRLADDLLNLTRHHVVVMFAYDSIRRETEVVLQQAARVGAPVILITDSLGRVLGPQVQVVLSAPVVRSSMLSSYTTSLLVADALALSVASRSRRRGERHFAELERLRALLGRQEHVGWSSPGPDAGAADGEERHDEEPPDPEDPRGRG</sequence>
<dbReference type="PANTHER" id="PTHR30514">
    <property type="entry name" value="GLUCOKINASE"/>
    <property type="match status" value="1"/>
</dbReference>
<dbReference type="PROSITE" id="PS51071">
    <property type="entry name" value="HTH_RPIR"/>
    <property type="match status" value="1"/>
</dbReference>
<feature type="region of interest" description="Disordered" evidence="4">
    <location>
        <begin position="283"/>
        <end position="317"/>
    </location>
</feature>
<evidence type="ECO:0000313" key="8">
    <source>
        <dbReference type="Proteomes" id="UP001602013"/>
    </source>
</evidence>
<keyword evidence="2" id="KW-0238">DNA-binding</keyword>
<feature type="compositionally biased region" description="Basic and acidic residues" evidence="4">
    <location>
        <begin position="299"/>
        <end position="317"/>
    </location>
</feature>
<dbReference type="InterPro" id="IPR009057">
    <property type="entry name" value="Homeodomain-like_sf"/>
</dbReference>
<dbReference type="SUPFAM" id="SSF46689">
    <property type="entry name" value="Homeodomain-like"/>
    <property type="match status" value="1"/>
</dbReference>
<comment type="caution">
    <text evidence="7">The sequence shown here is derived from an EMBL/GenBank/DDBJ whole genome shotgun (WGS) entry which is preliminary data.</text>
</comment>
<evidence type="ECO:0000256" key="4">
    <source>
        <dbReference type="SAM" id="MobiDB-lite"/>
    </source>
</evidence>
<reference evidence="7 8" key="1">
    <citation type="submission" date="2024-10" db="EMBL/GenBank/DDBJ databases">
        <title>The Natural Products Discovery Center: Release of the First 8490 Sequenced Strains for Exploring Actinobacteria Biosynthetic Diversity.</title>
        <authorList>
            <person name="Kalkreuter E."/>
            <person name="Kautsar S.A."/>
            <person name="Yang D."/>
            <person name="Bader C.D."/>
            <person name="Teijaro C.N."/>
            <person name="Fluegel L."/>
            <person name="Davis C.M."/>
            <person name="Simpson J.R."/>
            <person name="Lauterbach L."/>
            <person name="Steele A.D."/>
            <person name="Gui C."/>
            <person name="Meng S."/>
            <person name="Li G."/>
            <person name="Viehrig K."/>
            <person name="Ye F."/>
            <person name="Su P."/>
            <person name="Kiefer A.F."/>
            <person name="Nichols A."/>
            <person name="Cepeda A.J."/>
            <person name="Yan W."/>
            <person name="Fan B."/>
            <person name="Jiang Y."/>
            <person name="Adhikari A."/>
            <person name="Zheng C.-J."/>
            <person name="Schuster L."/>
            <person name="Cowan T.M."/>
            <person name="Smanski M.J."/>
            <person name="Chevrette M.G."/>
            <person name="De Carvalho L.P.S."/>
            <person name="Shen B."/>
        </authorList>
    </citation>
    <scope>NUCLEOTIDE SEQUENCE [LARGE SCALE GENOMIC DNA]</scope>
    <source>
        <strain evidence="7 8">NPDC002173</strain>
    </source>
</reference>
<evidence type="ECO:0000256" key="1">
    <source>
        <dbReference type="ARBA" id="ARBA00023015"/>
    </source>
</evidence>
<dbReference type="PANTHER" id="PTHR30514:SF18">
    <property type="entry name" value="RPIR-FAMILY TRANSCRIPTIONAL REGULATOR"/>
    <property type="match status" value="1"/>
</dbReference>
<dbReference type="InterPro" id="IPR001347">
    <property type="entry name" value="SIS_dom"/>
</dbReference>
<dbReference type="Pfam" id="PF01380">
    <property type="entry name" value="SIS"/>
    <property type="match status" value="1"/>
</dbReference>
<feature type="domain" description="HTH rpiR-type" evidence="5">
    <location>
        <begin position="2"/>
        <end position="78"/>
    </location>
</feature>
<dbReference type="InterPro" id="IPR000281">
    <property type="entry name" value="HTH_RpiR"/>
</dbReference>
<evidence type="ECO:0000259" key="6">
    <source>
        <dbReference type="PROSITE" id="PS51464"/>
    </source>
</evidence>
<dbReference type="Pfam" id="PF01418">
    <property type="entry name" value="HTH_6"/>
    <property type="match status" value="1"/>
</dbReference>
<keyword evidence="3" id="KW-0804">Transcription</keyword>
<dbReference type="InterPro" id="IPR036388">
    <property type="entry name" value="WH-like_DNA-bd_sf"/>
</dbReference>
<keyword evidence="1" id="KW-0805">Transcription regulation</keyword>
<dbReference type="RefSeq" id="WP_387417937.1">
    <property type="nucleotide sequence ID" value="NZ_JBIASD010000054.1"/>
</dbReference>
<dbReference type="PROSITE" id="PS51464">
    <property type="entry name" value="SIS"/>
    <property type="match status" value="1"/>
</dbReference>
<keyword evidence="8" id="KW-1185">Reference proteome</keyword>
<feature type="domain" description="SIS" evidence="6">
    <location>
        <begin position="126"/>
        <end position="263"/>
    </location>
</feature>
<evidence type="ECO:0000256" key="3">
    <source>
        <dbReference type="ARBA" id="ARBA00023163"/>
    </source>
</evidence>
<dbReference type="CDD" id="cd05013">
    <property type="entry name" value="SIS_RpiR"/>
    <property type="match status" value="1"/>
</dbReference>
<dbReference type="InterPro" id="IPR035472">
    <property type="entry name" value="RpiR-like_SIS"/>
</dbReference>